<evidence type="ECO:0000256" key="2">
    <source>
        <dbReference type="SAM" id="MobiDB-lite"/>
    </source>
</evidence>
<gene>
    <name evidence="4" type="ORF">SDC9_133269</name>
</gene>
<organism evidence="4">
    <name type="scientific">bioreactor metagenome</name>
    <dbReference type="NCBI Taxonomy" id="1076179"/>
    <lineage>
        <taxon>unclassified sequences</taxon>
        <taxon>metagenomes</taxon>
        <taxon>ecological metagenomes</taxon>
    </lineage>
</organism>
<feature type="compositionally biased region" description="Basic and acidic residues" evidence="2">
    <location>
        <begin position="150"/>
        <end position="163"/>
    </location>
</feature>
<proteinExistence type="predicted"/>
<evidence type="ECO:0000256" key="1">
    <source>
        <dbReference type="SAM" id="Coils"/>
    </source>
</evidence>
<dbReference type="CDD" id="cd00118">
    <property type="entry name" value="LysM"/>
    <property type="match status" value="1"/>
</dbReference>
<evidence type="ECO:0000313" key="4">
    <source>
        <dbReference type="EMBL" id="MPM86184.1"/>
    </source>
</evidence>
<dbReference type="InterPro" id="IPR018392">
    <property type="entry name" value="LysM"/>
</dbReference>
<sequence length="220" mass="25086">MNLNSLRRLNRFNFLSHLNSKTRLHKVRLMKRVSFYAVVVLLLLGAPAWAQDAATQERLDKMAGQIQDFLDAQKSLQQQLSQLSKEVSSLREQIANQPREDWATAADLKRLADGVREIDKKRIEDNERIRTEISKLGKLLASTPPSRPKVSHEEETKEKEPSKPEAGFEYVVQPGDSLSLIVQGCREKGIKVTMDQIRKANPRLNPERLLVGQKIFIPQP</sequence>
<dbReference type="Gene3D" id="3.10.350.10">
    <property type="entry name" value="LysM domain"/>
    <property type="match status" value="1"/>
</dbReference>
<dbReference type="InterPro" id="IPR036779">
    <property type="entry name" value="LysM_dom_sf"/>
</dbReference>
<comment type="caution">
    <text evidence="4">The sequence shown here is derived from an EMBL/GenBank/DDBJ whole genome shotgun (WGS) entry which is preliminary data.</text>
</comment>
<dbReference type="SMART" id="SM00257">
    <property type="entry name" value="LysM"/>
    <property type="match status" value="1"/>
</dbReference>
<dbReference type="EMBL" id="VSSQ01034291">
    <property type="protein sequence ID" value="MPM86184.1"/>
    <property type="molecule type" value="Genomic_DNA"/>
</dbReference>
<reference evidence="4" key="1">
    <citation type="submission" date="2019-08" db="EMBL/GenBank/DDBJ databases">
        <authorList>
            <person name="Kucharzyk K."/>
            <person name="Murdoch R.W."/>
            <person name="Higgins S."/>
            <person name="Loffler F."/>
        </authorList>
    </citation>
    <scope>NUCLEOTIDE SEQUENCE</scope>
</reference>
<dbReference type="SUPFAM" id="SSF54106">
    <property type="entry name" value="LysM domain"/>
    <property type="match status" value="1"/>
</dbReference>
<accession>A0A645DA18</accession>
<dbReference type="PROSITE" id="PS51782">
    <property type="entry name" value="LYSM"/>
    <property type="match status" value="1"/>
</dbReference>
<protein>
    <recommendedName>
        <fullName evidence="3">LysM domain-containing protein</fullName>
    </recommendedName>
</protein>
<feature type="region of interest" description="Disordered" evidence="2">
    <location>
        <begin position="141"/>
        <end position="166"/>
    </location>
</feature>
<name>A0A645DA18_9ZZZZ</name>
<dbReference type="AlphaFoldDB" id="A0A645DA18"/>
<feature type="domain" description="LysM" evidence="3">
    <location>
        <begin position="168"/>
        <end position="217"/>
    </location>
</feature>
<keyword evidence="1" id="KW-0175">Coiled coil</keyword>
<dbReference type="Pfam" id="PF01476">
    <property type="entry name" value="LysM"/>
    <property type="match status" value="1"/>
</dbReference>
<evidence type="ECO:0000259" key="3">
    <source>
        <dbReference type="PROSITE" id="PS51782"/>
    </source>
</evidence>
<feature type="coiled-coil region" evidence="1">
    <location>
        <begin position="66"/>
        <end position="93"/>
    </location>
</feature>